<keyword evidence="1" id="KW-0472">Membrane</keyword>
<evidence type="ECO:0000259" key="2">
    <source>
        <dbReference type="Pfam" id="PF00561"/>
    </source>
</evidence>
<feature type="domain" description="AB hydrolase-1" evidence="2">
    <location>
        <begin position="206"/>
        <end position="477"/>
    </location>
</feature>
<evidence type="ECO:0000313" key="4">
    <source>
        <dbReference type="Proteomes" id="UP000195402"/>
    </source>
</evidence>
<dbReference type="Gene3D" id="3.40.50.1820">
    <property type="entry name" value="alpha/beta hydrolase"/>
    <property type="match status" value="1"/>
</dbReference>
<dbReference type="OrthoDB" id="294702at2759"/>
<dbReference type="InterPro" id="IPR000073">
    <property type="entry name" value="AB_hydrolase_1"/>
</dbReference>
<proteinExistence type="predicted"/>
<dbReference type="InParanoid" id="A0A200QHC8"/>
<dbReference type="STRING" id="56857.A0A200QHC8"/>
<dbReference type="FunCoup" id="A0A200QHC8">
    <property type="interactions" value="801"/>
</dbReference>
<feature type="transmembrane region" description="Helical" evidence="1">
    <location>
        <begin position="124"/>
        <end position="143"/>
    </location>
</feature>
<dbReference type="OMA" id="GIDEKFW"/>
<dbReference type="Pfam" id="PF00561">
    <property type="entry name" value="Abhydrolase_1"/>
    <property type="match status" value="1"/>
</dbReference>
<protein>
    <recommendedName>
        <fullName evidence="2">AB hydrolase-1 domain-containing protein</fullName>
    </recommendedName>
</protein>
<dbReference type="PANTHER" id="PTHR45763:SF8">
    <property type="entry name" value="ALPHA_BETA-HYDROLASES SUPERFAMILY PROTEIN"/>
    <property type="match status" value="1"/>
</dbReference>
<dbReference type="Proteomes" id="UP000195402">
    <property type="component" value="Unassembled WGS sequence"/>
</dbReference>
<keyword evidence="1" id="KW-0812">Transmembrane</keyword>
<dbReference type="SUPFAM" id="SSF53474">
    <property type="entry name" value="alpha/beta-Hydrolases"/>
    <property type="match status" value="1"/>
</dbReference>
<dbReference type="AlphaFoldDB" id="A0A200QHC8"/>
<comment type="caution">
    <text evidence="3">The sequence shown here is derived from an EMBL/GenBank/DDBJ whole genome shotgun (WGS) entry which is preliminary data.</text>
</comment>
<dbReference type="PANTHER" id="PTHR45763">
    <property type="entry name" value="HYDROLASE, ALPHA/BETA FOLD FAMILY PROTEIN, EXPRESSED-RELATED"/>
    <property type="match status" value="1"/>
</dbReference>
<dbReference type="EMBL" id="MVGT01002043">
    <property type="protein sequence ID" value="OVA09910.1"/>
    <property type="molecule type" value="Genomic_DNA"/>
</dbReference>
<keyword evidence="1" id="KW-1133">Transmembrane helix</keyword>
<name>A0A200QHC8_MACCD</name>
<evidence type="ECO:0000313" key="3">
    <source>
        <dbReference type="EMBL" id="OVA09910.1"/>
    </source>
</evidence>
<dbReference type="InterPro" id="IPR029058">
    <property type="entry name" value="AB_hydrolase_fold"/>
</dbReference>
<reference evidence="3 4" key="1">
    <citation type="journal article" date="2017" name="Mol. Plant">
        <title>The Genome of Medicinal Plant Macleaya cordata Provides New Insights into Benzylisoquinoline Alkaloids Metabolism.</title>
        <authorList>
            <person name="Liu X."/>
            <person name="Liu Y."/>
            <person name="Huang P."/>
            <person name="Ma Y."/>
            <person name="Qing Z."/>
            <person name="Tang Q."/>
            <person name="Cao H."/>
            <person name="Cheng P."/>
            <person name="Zheng Y."/>
            <person name="Yuan Z."/>
            <person name="Zhou Y."/>
            <person name="Liu J."/>
            <person name="Tang Z."/>
            <person name="Zhuo Y."/>
            <person name="Zhang Y."/>
            <person name="Yu L."/>
            <person name="Huang J."/>
            <person name="Yang P."/>
            <person name="Peng Q."/>
            <person name="Zhang J."/>
            <person name="Jiang W."/>
            <person name="Zhang Z."/>
            <person name="Lin K."/>
            <person name="Ro D.K."/>
            <person name="Chen X."/>
            <person name="Xiong X."/>
            <person name="Shang Y."/>
            <person name="Huang S."/>
            <person name="Zeng J."/>
        </authorList>
    </citation>
    <scope>NUCLEOTIDE SEQUENCE [LARGE SCALE GENOMIC DNA]</scope>
    <source>
        <strain evidence="4">cv. BLH2017</strain>
        <tissue evidence="3">Root</tissue>
    </source>
</reference>
<evidence type="ECO:0000256" key="1">
    <source>
        <dbReference type="SAM" id="Phobius"/>
    </source>
</evidence>
<organism evidence="3 4">
    <name type="scientific">Macleaya cordata</name>
    <name type="common">Five-seeded plume-poppy</name>
    <name type="synonym">Bocconia cordata</name>
    <dbReference type="NCBI Taxonomy" id="56857"/>
    <lineage>
        <taxon>Eukaryota</taxon>
        <taxon>Viridiplantae</taxon>
        <taxon>Streptophyta</taxon>
        <taxon>Embryophyta</taxon>
        <taxon>Tracheophyta</taxon>
        <taxon>Spermatophyta</taxon>
        <taxon>Magnoliopsida</taxon>
        <taxon>Ranunculales</taxon>
        <taxon>Papaveraceae</taxon>
        <taxon>Papaveroideae</taxon>
        <taxon>Macleaya</taxon>
    </lineage>
</organism>
<gene>
    <name evidence="3" type="ORF">BVC80_1751g66</name>
</gene>
<accession>A0A200QHC8</accession>
<sequence length="570" mass="64340">MSEVTVTKSWRDELASLVEDTGIQYTGDGIGIPSADAVETKTRDFVGIEGDVVETESFKDQVKGFLKASGEMLTELAKGCRDIVQQSLGNEDSYVVKKFGGHWEKVSGKLSFMNEFLPEDRDPVHAWPVIFFVFTIALAVLTVNTEPRSPKLLPKKVYIHPPSATRIQLPDGRHLAYHEQGVPADRARFSLIAPHSFLSSRLAGIPGVKESLLEEFGVRLVTYDLPGFGESDPHPTRNLNSSALDMSYLADAVAVKDKFWVVGFSGGGMHAWAALRYIADRLAGAAMFAPIVNPYDSSMTKEERHKTWERWTSGRKLMYFLARRFPSFLTYFYRRSFLSGKHGQLDQWLSLSLGKKDRTLLEQQGFEEFWQRDVEESIRQANPKPFKEEAVLQVSDWGFSLADIQYQKKRQGKGILPWLKSMYSQVEKEWTGFLGPIHIWQGMDDQVVPPSTTEFVHRLLPGATVHKLPSEGHFSYFYFCDECHRQIFSTLFGASLGPLNTVLELDQQSTQADLDQNSTQADLEEFHITLHYAWSKEAYKLLLQFQLLDYDGAGGECGSMSKVSAAEIEN</sequence>
<keyword evidence="4" id="KW-1185">Reference proteome</keyword>